<evidence type="ECO:0000313" key="8">
    <source>
        <dbReference type="EMBL" id="QNM84091.1"/>
    </source>
</evidence>
<dbReference type="InterPro" id="IPR014729">
    <property type="entry name" value="Rossmann-like_a/b/a_fold"/>
</dbReference>
<dbReference type="Proteomes" id="UP000515861">
    <property type="component" value="Chromosome"/>
</dbReference>
<dbReference type="InterPro" id="IPR012795">
    <property type="entry name" value="tRNA_Ile_lys_synt_N"/>
</dbReference>
<comment type="similarity">
    <text evidence="6">Belongs to the tRNA(Ile)-lysidine synthase family.</text>
</comment>
<keyword evidence="2 6" id="KW-0819">tRNA processing</keyword>
<evidence type="ECO:0000256" key="6">
    <source>
        <dbReference type="HAMAP-Rule" id="MF_01161"/>
    </source>
</evidence>
<dbReference type="GO" id="GO:0006400">
    <property type="term" value="P:tRNA modification"/>
    <property type="evidence" value="ECO:0007669"/>
    <property type="project" value="UniProtKB-UniRule"/>
</dbReference>
<dbReference type="InterPro" id="IPR012094">
    <property type="entry name" value="tRNA_Ile_lys_synt"/>
</dbReference>
<dbReference type="GO" id="GO:0032267">
    <property type="term" value="F:tRNA(Ile)-lysidine synthase activity"/>
    <property type="evidence" value="ECO:0007669"/>
    <property type="project" value="UniProtKB-EC"/>
</dbReference>
<dbReference type="EMBL" id="CP060697">
    <property type="protein sequence ID" value="QNM84091.1"/>
    <property type="molecule type" value="Genomic_DNA"/>
</dbReference>
<feature type="domain" description="tRNA(Ile)-lysidine/2-thiocytidine synthase N-terminal" evidence="7">
    <location>
        <begin position="33"/>
        <end position="210"/>
    </location>
</feature>
<gene>
    <name evidence="6 8" type="primary">tilS</name>
    <name evidence="8" type="ORF">H8M03_10600</name>
</gene>
<keyword evidence="9" id="KW-1185">Reference proteome</keyword>
<protein>
    <recommendedName>
        <fullName evidence="6">tRNA(Ile)-lysidine synthase</fullName>
        <ecNumber evidence="6">6.3.4.19</ecNumber>
    </recommendedName>
    <alternativeName>
        <fullName evidence="6">tRNA(Ile)-2-lysyl-cytidine synthase</fullName>
    </alternativeName>
    <alternativeName>
        <fullName evidence="6">tRNA(Ile)-lysidine synthetase</fullName>
    </alternativeName>
</protein>
<evidence type="ECO:0000256" key="2">
    <source>
        <dbReference type="ARBA" id="ARBA00022694"/>
    </source>
</evidence>
<sequence>MRARPTPTAPDPALVALFARDLDALAAPDATLGIAVSGGPDSLALLLLAVAARPGQIEAATVDHRLRAESAAEAGDVATLCEDLGVPHATLAAQWDPAPESAVQERARAERYRLLAQWAEARGLSALATAHHADDQAETLLMRLNRGSGVRGLAAMRPRARVPSSELPLLRPLLEWRRERLVQVCADAAVSPAHDPSNADSHYERVRVRQALAAADWLDVPAIARSAANLADTDDALEWATGRVWDDLVKPGGGGLVFDPTGLPDEIQRRLAARAIAATGREGEPDNLRGREIDQLMVTLASGGVATLRGVRCSGGAAWQFSPAPPRRG</sequence>
<accession>A0A7G9L642</accession>
<dbReference type="GO" id="GO:0005737">
    <property type="term" value="C:cytoplasm"/>
    <property type="evidence" value="ECO:0007669"/>
    <property type="project" value="UniProtKB-SubCell"/>
</dbReference>
<dbReference type="KEGG" id="ssau:H8M03_10600"/>
<dbReference type="NCBIfam" id="TIGR02432">
    <property type="entry name" value="lysidine_TilS_N"/>
    <property type="match status" value="1"/>
</dbReference>
<dbReference type="Gene3D" id="3.40.50.620">
    <property type="entry name" value="HUPs"/>
    <property type="match status" value="1"/>
</dbReference>
<evidence type="ECO:0000256" key="5">
    <source>
        <dbReference type="ARBA" id="ARBA00048539"/>
    </source>
</evidence>
<dbReference type="GO" id="GO:0005524">
    <property type="term" value="F:ATP binding"/>
    <property type="evidence" value="ECO:0007669"/>
    <property type="project" value="UniProtKB-UniRule"/>
</dbReference>
<comment type="subcellular location">
    <subcellularLocation>
        <location evidence="6">Cytoplasm</location>
    </subcellularLocation>
</comment>
<comment type="domain">
    <text evidence="6">The N-terminal region contains the highly conserved SGGXDS motif, predicted to be a P-loop motif involved in ATP binding.</text>
</comment>
<evidence type="ECO:0000313" key="9">
    <source>
        <dbReference type="Proteomes" id="UP000515861"/>
    </source>
</evidence>
<dbReference type="InterPro" id="IPR011063">
    <property type="entry name" value="TilS/TtcA_N"/>
</dbReference>
<dbReference type="CDD" id="cd01992">
    <property type="entry name" value="TilS_N"/>
    <property type="match status" value="1"/>
</dbReference>
<comment type="function">
    <text evidence="6">Ligates lysine onto the cytidine present at position 34 of the AUA codon-specific tRNA(Ile) that contains the anticodon CAU, in an ATP-dependent manner. Cytidine is converted to lysidine, thus changing the amino acid specificity of the tRNA from methionine to isoleucine.</text>
</comment>
<comment type="catalytic activity">
    <reaction evidence="5 6">
        <text>cytidine(34) in tRNA(Ile2) + L-lysine + ATP = lysidine(34) in tRNA(Ile2) + AMP + diphosphate + H(+)</text>
        <dbReference type="Rhea" id="RHEA:43744"/>
        <dbReference type="Rhea" id="RHEA-COMP:10625"/>
        <dbReference type="Rhea" id="RHEA-COMP:10670"/>
        <dbReference type="ChEBI" id="CHEBI:15378"/>
        <dbReference type="ChEBI" id="CHEBI:30616"/>
        <dbReference type="ChEBI" id="CHEBI:32551"/>
        <dbReference type="ChEBI" id="CHEBI:33019"/>
        <dbReference type="ChEBI" id="CHEBI:82748"/>
        <dbReference type="ChEBI" id="CHEBI:83665"/>
        <dbReference type="ChEBI" id="CHEBI:456215"/>
        <dbReference type="EC" id="6.3.4.19"/>
    </reaction>
</comment>
<dbReference type="AlphaFoldDB" id="A0A7G9L642"/>
<dbReference type="PANTHER" id="PTHR43033:SF1">
    <property type="entry name" value="TRNA(ILE)-LYSIDINE SYNTHASE-RELATED"/>
    <property type="match status" value="1"/>
</dbReference>
<keyword evidence="3 6" id="KW-0547">Nucleotide-binding</keyword>
<evidence type="ECO:0000256" key="1">
    <source>
        <dbReference type="ARBA" id="ARBA00022598"/>
    </source>
</evidence>
<proteinExistence type="inferred from homology"/>
<organism evidence="8 9">
    <name type="scientific">Sphingomonas sabuli</name>
    <dbReference type="NCBI Taxonomy" id="2764186"/>
    <lineage>
        <taxon>Bacteria</taxon>
        <taxon>Pseudomonadati</taxon>
        <taxon>Pseudomonadota</taxon>
        <taxon>Alphaproteobacteria</taxon>
        <taxon>Sphingomonadales</taxon>
        <taxon>Sphingomonadaceae</taxon>
        <taxon>Sphingomonas</taxon>
    </lineage>
</organism>
<feature type="binding site" evidence="6">
    <location>
        <begin position="37"/>
        <end position="42"/>
    </location>
    <ligand>
        <name>ATP</name>
        <dbReference type="ChEBI" id="CHEBI:30616"/>
    </ligand>
</feature>
<dbReference type="HAMAP" id="MF_01161">
    <property type="entry name" value="tRNA_Ile_lys_synt"/>
    <property type="match status" value="1"/>
</dbReference>
<reference evidence="8 9" key="1">
    <citation type="submission" date="2020-08" db="EMBL/GenBank/DDBJ databases">
        <title>Sphingomonas sp. sand1-3 16S ribosomal RNA gene Genome sequencing and assembly.</title>
        <authorList>
            <person name="Kang M."/>
        </authorList>
    </citation>
    <scope>NUCLEOTIDE SEQUENCE [LARGE SCALE GENOMIC DNA]</scope>
    <source>
        <strain evidence="9">sand1-3</strain>
    </source>
</reference>
<keyword evidence="6" id="KW-0963">Cytoplasm</keyword>
<evidence type="ECO:0000256" key="3">
    <source>
        <dbReference type="ARBA" id="ARBA00022741"/>
    </source>
</evidence>
<dbReference type="EC" id="6.3.4.19" evidence="6"/>
<evidence type="ECO:0000256" key="4">
    <source>
        <dbReference type="ARBA" id="ARBA00022840"/>
    </source>
</evidence>
<keyword evidence="4 6" id="KW-0067">ATP-binding</keyword>
<dbReference type="Pfam" id="PF01171">
    <property type="entry name" value="ATP_bind_3"/>
    <property type="match status" value="1"/>
</dbReference>
<dbReference type="PANTHER" id="PTHR43033">
    <property type="entry name" value="TRNA(ILE)-LYSIDINE SYNTHASE-RELATED"/>
    <property type="match status" value="1"/>
</dbReference>
<keyword evidence="1 6" id="KW-0436">Ligase</keyword>
<dbReference type="SUPFAM" id="SSF52402">
    <property type="entry name" value="Adenine nucleotide alpha hydrolases-like"/>
    <property type="match status" value="1"/>
</dbReference>
<name>A0A7G9L642_9SPHN</name>
<evidence type="ECO:0000259" key="7">
    <source>
        <dbReference type="Pfam" id="PF01171"/>
    </source>
</evidence>